<organism evidence="1 2">
    <name type="scientific">Pilimelia anulata</name>
    <dbReference type="NCBI Taxonomy" id="53371"/>
    <lineage>
        <taxon>Bacteria</taxon>
        <taxon>Bacillati</taxon>
        <taxon>Actinomycetota</taxon>
        <taxon>Actinomycetes</taxon>
        <taxon>Micromonosporales</taxon>
        <taxon>Micromonosporaceae</taxon>
        <taxon>Pilimelia</taxon>
    </lineage>
</organism>
<dbReference type="NCBIfam" id="TIGR04363">
    <property type="entry name" value="LD_lanti_pre"/>
    <property type="match status" value="1"/>
</dbReference>
<dbReference type="EMBL" id="BMQB01000001">
    <property type="protein sequence ID" value="GGJ75420.1"/>
    <property type="molecule type" value="Genomic_DNA"/>
</dbReference>
<protein>
    <recommendedName>
        <fullName evidence="3">FxLD family lantipeptide</fullName>
    </recommendedName>
</protein>
<dbReference type="AlphaFoldDB" id="A0A8J3AYJ1"/>
<accession>A0A8J3AYJ1</accession>
<reference evidence="1" key="1">
    <citation type="journal article" date="2014" name="Int. J. Syst. Evol. Microbiol.">
        <title>Complete genome sequence of Corynebacterium casei LMG S-19264T (=DSM 44701T), isolated from a smear-ripened cheese.</title>
        <authorList>
            <consortium name="US DOE Joint Genome Institute (JGI-PGF)"/>
            <person name="Walter F."/>
            <person name="Albersmeier A."/>
            <person name="Kalinowski J."/>
            <person name="Ruckert C."/>
        </authorList>
    </citation>
    <scope>NUCLEOTIDE SEQUENCE</scope>
    <source>
        <strain evidence="1">JCM 3090</strain>
    </source>
</reference>
<comment type="caution">
    <text evidence="1">The sequence shown here is derived from an EMBL/GenBank/DDBJ whole genome shotgun (WGS) entry which is preliminary data.</text>
</comment>
<evidence type="ECO:0008006" key="3">
    <source>
        <dbReference type="Google" id="ProtNLM"/>
    </source>
</evidence>
<gene>
    <name evidence="1" type="ORF">GCM10010123_01780</name>
</gene>
<sequence length="59" mass="6318">MSVQLETAPITIDNPNPVDTGEWDLDVSFIEAGDSVKHLIYMTNDNCGQTCASACVSCP</sequence>
<dbReference type="InterPro" id="IPR027575">
    <property type="entry name" value="LD_lanti_pre"/>
</dbReference>
<reference evidence="1" key="2">
    <citation type="submission" date="2020-09" db="EMBL/GenBank/DDBJ databases">
        <authorList>
            <person name="Sun Q."/>
            <person name="Ohkuma M."/>
        </authorList>
    </citation>
    <scope>NUCLEOTIDE SEQUENCE</scope>
    <source>
        <strain evidence="1">JCM 3090</strain>
    </source>
</reference>
<keyword evidence="2" id="KW-1185">Reference proteome</keyword>
<evidence type="ECO:0000313" key="2">
    <source>
        <dbReference type="Proteomes" id="UP000649739"/>
    </source>
</evidence>
<name>A0A8J3AYJ1_9ACTN</name>
<dbReference type="Proteomes" id="UP000649739">
    <property type="component" value="Unassembled WGS sequence"/>
</dbReference>
<proteinExistence type="predicted"/>
<evidence type="ECO:0000313" key="1">
    <source>
        <dbReference type="EMBL" id="GGJ75420.1"/>
    </source>
</evidence>